<proteinExistence type="predicted"/>
<sequence>MPVLDRRGWLRLAVFEARAAPEEAHRHWNKVLALFALTDPSTRTPFPTPLPRSALPAFADPSWRAVYVRWRMQAIAAASRARVTSALRPHSMRAAGAGFGASATGLRYAGFRHARHASGSESGGGDHATVLDTVNTFGTLANTLIGATTGGGGGNSAFGSAGGLFGAGLSGSGFGGTGF</sequence>
<dbReference type="GeneID" id="18917722"/>
<organism evidence="2 3">
    <name type="scientific">Phanerochaete carnosa (strain HHB-10118-sp)</name>
    <name type="common">White-rot fungus</name>
    <name type="synonym">Peniophora carnosa</name>
    <dbReference type="NCBI Taxonomy" id="650164"/>
    <lineage>
        <taxon>Eukaryota</taxon>
        <taxon>Fungi</taxon>
        <taxon>Dikarya</taxon>
        <taxon>Basidiomycota</taxon>
        <taxon>Agaricomycotina</taxon>
        <taxon>Agaricomycetes</taxon>
        <taxon>Polyporales</taxon>
        <taxon>Phanerochaetaceae</taxon>
        <taxon>Phanerochaete</taxon>
    </lineage>
</organism>
<accession>K5WTV1</accession>
<dbReference type="AlphaFoldDB" id="K5WTV1"/>
<name>K5WTV1_PHACS</name>
<dbReference type="KEGG" id="pco:PHACADRAFT_260391"/>
<dbReference type="Pfam" id="PF24355">
    <property type="entry name" value="DUF7514"/>
    <property type="match status" value="1"/>
</dbReference>
<protein>
    <recommendedName>
        <fullName evidence="1">DUF7514 domain-containing protein</fullName>
    </recommendedName>
</protein>
<reference evidence="2 3" key="1">
    <citation type="journal article" date="2012" name="BMC Genomics">
        <title>Comparative genomics of the white-rot fungi, Phanerochaete carnosa and P. chrysosporium, to elucidate the genetic basis of the distinct wood types they colonize.</title>
        <authorList>
            <person name="Suzuki H."/>
            <person name="MacDonald J."/>
            <person name="Syed K."/>
            <person name="Salamov A."/>
            <person name="Hori C."/>
            <person name="Aerts A."/>
            <person name="Henrissat B."/>
            <person name="Wiebenga A."/>
            <person name="vanKuyk P.A."/>
            <person name="Barry K."/>
            <person name="Lindquist E."/>
            <person name="LaButti K."/>
            <person name="Lapidus A."/>
            <person name="Lucas S."/>
            <person name="Coutinho P."/>
            <person name="Gong Y."/>
            <person name="Samejima M."/>
            <person name="Mahadevan R."/>
            <person name="Abou-Zaid M."/>
            <person name="de Vries R.P."/>
            <person name="Igarashi K."/>
            <person name="Yadav J.S."/>
            <person name="Grigoriev I.V."/>
            <person name="Master E.R."/>
        </authorList>
    </citation>
    <scope>NUCLEOTIDE SEQUENCE [LARGE SCALE GENOMIC DNA]</scope>
    <source>
        <strain evidence="2 3">HHB-10118-sp</strain>
    </source>
</reference>
<dbReference type="InterPro" id="IPR055936">
    <property type="entry name" value="DUF7514"/>
</dbReference>
<dbReference type="EMBL" id="JH930474">
    <property type="protein sequence ID" value="EKM53842.1"/>
    <property type="molecule type" value="Genomic_DNA"/>
</dbReference>
<evidence type="ECO:0000313" key="2">
    <source>
        <dbReference type="EMBL" id="EKM53842.1"/>
    </source>
</evidence>
<dbReference type="HOGENOM" id="CLU_1503988_0_0_1"/>
<dbReference type="InParanoid" id="K5WTV1"/>
<keyword evidence="3" id="KW-1185">Reference proteome</keyword>
<feature type="domain" description="DUF7514" evidence="1">
    <location>
        <begin position="1"/>
        <end position="67"/>
    </location>
</feature>
<evidence type="ECO:0000259" key="1">
    <source>
        <dbReference type="Pfam" id="PF24355"/>
    </source>
</evidence>
<dbReference type="RefSeq" id="XP_007398519.1">
    <property type="nucleotide sequence ID" value="XM_007398457.1"/>
</dbReference>
<evidence type="ECO:0000313" key="3">
    <source>
        <dbReference type="Proteomes" id="UP000008370"/>
    </source>
</evidence>
<gene>
    <name evidence="2" type="ORF">PHACADRAFT_260391</name>
</gene>
<dbReference type="Proteomes" id="UP000008370">
    <property type="component" value="Unassembled WGS sequence"/>
</dbReference>